<dbReference type="Proteomes" id="UP001164250">
    <property type="component" value="Chromosome 2"/>
</dbReference>
<sequence>MTGIKPFFHFDTPQVLADEYGSLLSVKIVFVNPITFGEYPKNMQSIVGRRLPNSTEAQSKMLKGSLDFPGVNYCTTNYADNDLSFNGFNLSYTADRQANLTSMLNILID</sequence>
<comment type="caution">
    <text evidence="1">The sequence shown here is derived from an EMBL/GenBank/DDBJ whole genome shotgun (WGS) entry which is preliminary data.</text>
</comment>
<organism evidence="1 2">
    <name type="scientific">Pistacia atlantica</name>
    <dbReference type="NCBI Taxonomy" id="434234"/>
    <lineage>
        <taxon>Eukaryota</taxon>
        <taxon>Viridiplantae</taxon>
        <taxon>Streptophyta</taxon>
        <taxon>Embryophyta</taxon>
        <taxon>Tracheophyta</taxon>
        <taxon>Spermatophyta</taxon>
        <taxon>Magnoliopsida</taxon>
        <taxon>eudicotyledons</taxon>
        <taxon>Gunneridae</taxon>
        <taxon>Pentapetalae</taxon>
        <taxon>rosids</taxon>
        <taxon>malvids</taxon>
        <taxon>Sapindales</taxon>
        <taxon>Anacardiaceae</taxon>
        <taxon>Pistacia</taxon>
    </lineage>
</organism>
<reference evidence="2" key="1">
    <citation type="journal article" date="2023" name="G3 (Bethesda)">
        <title>Genome assembly and association tests identify interacting loci associated with vigor, precocity, and sex in interspecific pistachio rootstocks.</title>
        <authorList>
            <person name="Palmer W."/>
            <person name="Jacygrad E."/>
            <person name="Sagayaradj S."/>
            <person name="Cavanaugh K."/>
            <person name="Han R."/>
            <person name="Bertier L."/>
            <person name="Beede B."/>
            <person name="Kafkas S."/>
            <person name="Golino D."/>
            <person name="Preece J."/>
            <person name="Michelmore R."/>
        </authorList>
    </citation>
    <scope>NUCLEOTIDE SEQUENCE [LARGE SCALE GENOMIC DNA]</scope>
</reference>
<dbReference type="EMBL" id="CM047898">
    <property type="protein sequence ID" value="KAJ0104609.1"/>
    <property type="molecule type" value="Genomic_DNA"/>
</dbReference>
<proteinExistence type="predicted"/>
<gene>
    <name evidence="1" type="ORF">Patl1_19641</name>
</gene>
<accession>A0ACC1BXP8</accession>
<evidence type="ECO:0000313" key="1">
    <source>
        <dbReference type="EMBL" id="KAJ0104609.1"/>
    </source>
</evidence>
<evidence type="ECO:0000313" key="2">
    <source>
        <dbReference type="Proteomes" id="UP001164250"/>
    </source>
</evidence>
<keyword evidence="2" id="KW-1185">Reference proteome</keyword>
<protein>
    <submittedName>
        <fullName evidence="1">Uncharacterized protein</fullName>
    </submittedName>
</protein>
<name>A0ACC1BXP8_9ROSI</name>